<accession>A0AA39URJ0</accession>
<feature type="signal peptide" evidence="1">
    <location>
        <begin position="1"/>
        <end position="23"/>
    </location>
</feature>
<dbReference type="Proteomes" id="UP001175228">
    <property type="component" value="Unassembled WGS sequence"/>
</dbReference>
<comment type="caution">
    <text evidence="2">The sequence shown here is derived from an EMBL/GenBank/DDBJ whole genome shotgun (WGS) entry which is preliminary data.</text>
</comment>
<dbReference type="EMBL" id="JAUEPU010000036">
    <property type="protein sequence ID" value="KAK0489750.1"/>
    <property type="molecule type" value="Genomic_DNA"/>
</dbReference>
<sequence length="121" mass="13204">MVLQAVLGGASFWLELLIDCATSENISSRTLDTRLLDLPTPLPCHLILDTGLFRGDVPRSGEQGGEIEIRSDSGVKIDCADSIPDHPSNVDTRVHGNDFLPFLHSPPNLHLRPPQVLPSIF</sequence>
<dbReference type="AlphaFoldDB" id="A0AA39URJ0"/>
<keyword evidence="3" id="KW-1185">Reference proteome</keyword>
<gene>
    <name evidence="2" type="ORF">EDD18DRAFT_1359037</name>
</gene>
<feature type="chain" id="PRO_5041332044" evidence="1">
    <location>
        <begin position="24"/>
        <end position="121"/>
    </location>
</feature>
<reference evidence="2" key="1">
    <citation type="submission" date="2023-06" db="EMBL/GenBank/DDBJ databases">
        <authorList>
            <consortium name="Lawrence Berkeley National Laboratory"/>
            <person name="Ahrendt S."/>
            <person name="Sahu N."/>
            <person name="Indic B."/>
            <person name="Wong-Bajracharya J."/>
            <person name="Merenyi Z."/>
            <person name="Ke H.-M."/>
            <person name="Monk M."/>
            <person name="Kocsube S."/>
            <person name="Drula E."/>
            <person name="Lipzen A."/>
            <person name="Balint B."/>
            <person name="Henrissat B."/>
            <person name="Andreopoulos B."/>
            <person name="Martin F.M."/>
            <person name="Harder C.B."/>
            <person name="Rigling D."/>
            <person name="Ford K.L."/>
            <person name="Foster G.D."/>
            <person name="Pangilinan J."/>
            <person name="Papanicolaou A."/>
            <person name="Barry K."/>
            <person name="LaButti K."/>
            <person name="Viragh M."/>
            <person name="Koriabine M."/>
            <person name="Yan M."/>
            <person name="Riley R."/>
            <person name="Champramary S."/>
            <person name="Plett K.L."/>
            <person name="Tsai I.J."/>
            <person name="Slot J."/>
            <person name="Sipos G."/>
            <person name="Plett J."/>
            <person name="Nagy L.G."/>
            <person name="Grigoriev I.V."/>
        </authorList>
    </citation>
    <scope>NUCLEOTIDE SEQUENCE</scope>
    <source>
        <strain evidence="2">HWK02</strain>
    </source>
</reference>
<evidence type="ECO:0000256" key="1">
    <source>
        <dbReference type="SAM" id="SignalP"/>
    </source>
</evidence>
<proteinExistence type="predicted"/>
<evidence type="ECO:0000313" key="3">
    <source>
        <dbReference type="Proteomes" id="UP001175228"/>
    </source>
</evidence>
<keyword evidence="1" id="KW-0732">Signal</keyword>
<name>A0AA39URJ0_9AGAR</name>
<evidence type="ECO:0000313" key="2">
    <source>
        <dbReference type="EMBL" id="KAK0489750.1"/>
    </source>
</evidence>
<organism evidence="2 3">
    <name type="scientific">Armillaria luteobubalina</name>
    <dbReference type="NCBI Taxonomy" id="153913"/>
    <lineage>
        <taxon>Eukaryota</taxon>
        <taxon>Fungi</taxon>
        <taxon>Dikarya</taxon>
        <taxon>Basidiomycota</taxon>
        <taxon>Agaricomycotina</taxon>
        <taxon>Agaricomycetes</taxon>
        <taxon>Agaricomycetidae</taxon>
        <taxon>Agaricales</taxon>
        <taxon>Marasmiineae</taxon>
        <taxon>Physalacriaceae</taxon>
        <taxon>Armillaria</taxon>
    </lineage>
</organism>
<protein>
    <submittedName>
        <fullName evidence="2">Uncharacterized protein</fullName>
    </submittedName>
</protein>